<dbReference type="EMBL" id="JACSQK010000008">
    <property type="protein sequence ID" value="MBD7961989.1"/>
    <property type="molecule type" value="Genomic_DNA"/>
</dbReference>
<evidence type="ECO:0008006" key="3">
    <source>
        <dbReference type="Google" id="ProtNLM"/>
    </source>
</evidence>
<comment type="caution">
    <text evidence="1">The sequence shown here is derived from an EMBL/GenBank/DDBJ whole genome shotgun (WGS) entry which is preliminary data.</text>
</comment>
<protein>
    <recommendedName>
        <fullName evidence="3">MarR family transcriptional regulator</fullName>
    </recommendedName>
</protein>
<dbReference type="Proteomes" id="UP000634919">
    <property type="component" value="Unassembled WGS sequence"/>
</dbReference>
<accession>A0ABR8SES3</accession>
<sequence>MNMDSEMSNCNELFAQLVQRFRSYEDASVLWIFLKEHADVREYAESTYQIASTQLCDFMNRFAVSRSIQRLQEQGFIQVSVVRNSKTLVNVNREALLEFLRQPLPARLPACSDKNFPFLEAWNADLAAVAEAAKNAQPSD</sequence>
<reference evidence="1 2" key="1">
    <citation type="submission" date="2020-08" db="EMBL/GenBank/DDBJ databases">
        <title>A Genomic Blueprint of the Chicken Gut Microbiome.</title>
        <authorList>
            <person name="Gilroy R."/>
            <person name="Ravi A."/>
            <person name="Getino M."/>
            <person name="Pursley I."/>
            <person name="Horton D.L."/>
            <person name="Alikhan N.-F."/>
            <person name="Baker D."/>
            <person name="Gharbi K."/>
            <person name="Hall N."/>
            <person name="Watson M."/>
            <person name="Adriaenssens E.M."/>
            <person name="Foster-Nyarko E."/>
            <person name="Jarju S."/>
            <person name="Secka A."/>
            <person name="Antonio M."/>
            <person name="Oren A."/>
            <person name="Chaudhuri R."/>
            <person name="La Ragione R.M."/>
            <person name="Hildebrand F."/>
            <person name="Pallen M.J."/>
        </authorList>
    </citation>
    <scope>NUCLEOTIDE SEQUENCE [LARGE SCALE GENOMIC DNA]</scope>
    <source>
        <strain evidence="1 2">Sa2CVA6</strain>
    </source>
</reference>
<gene>
    <name evidence="1" type="ORF">H9646_16065</name>
</gene>
<name>A0ABR8SES3_9BURK</name>
<organism evidence="1 2">
    <name type="scientific">Comamonas avium</name>
    <dbReference type="NCBI Taxonomy" id="2762231"/>
    <lineage>
        <taxon>Bacteria</taxon>
        <taxon>Pseudomonadati</taxon>
        <taxon>Pseudomonadota</taxon>
        <taxon>Betaproteobacteria</taxon>
        <taxon>Burkholderiales</taxon>
        <taxon>Comamonadaceae</taxon>
        <taxon>Comamonas</taxon>
    </lineage>
</organism>
<keyword evidence="2" id="KW-1185">Reference proteome</keyword>
<proteinExistence type="predicted"/>
<evidence type="ECO:0000313" key="2">
    <source>
        <dbReference type="Proteomes" id="UP000634919"/>
    </source>
</evidence>
<dbReference type="RefSeq" id="WP_191724397.1">
    <property type="nucleotide sequence ID" value="NZ_JACSQK010000008.1"/>
</dbReference>
<evidence type="ECO:0000313" key="1">
    <source>
        <dbReference type="EMBL" id="MBD7961989.1"/>
    </source>
</evidence>